<reference evidence="3" key="1">
    <citation type="submission" date="2022-12" db="EMBL/GenBank/DDBJ databases">
        <title>Gycomyces niveus sp.nov., a novel actinomycete isolated from soil in Shouguang.</title>
        <authorList>
            <person name="Yang X."/>
        </authorList>
    </citation>
    <scope>NUCLEOTIDE SEQUENCE</scope>
    <source>
        <strain evidence="3">DSM 44724</strain>
    </source>
</reference>
<feature type="coiled-coil region" evidence="1">
    <location>
        <begin position="67"/>
        <end position="123"/>
    </location>
</feature>
<evidence type="ECO:0000313" key="5">
    <source>
        <dbReference type="Proteomes" id="UP001145799"/>
    </source>
</evidence>
<dbReference type="GO" id="GO:0016887">
    <property type="term" value="F:ATP hydrolysis activity"/>
    <property type="evidence" value="ECO:0007669"/>
    <property type="project" value="InterPro"/>
</dbReference>
<evidence type="ECO:0000313" key="4">
    <source>
        <dbReference type="EMBL" id="MDR7339859.1"/>
    </source>
</evidence>
<keyword evidence="1" id="KW-0175">Coiled coil</keyword>
<feature type="domain" description="AAA+ ATPase" evidence="2">
    <location>
        <begin position="164"/>
        <end position="311"/>
    </location>
</feature>
<dbReference type="Proteomes" id="UP001183604">
    <property type="component" value="Unassembled WGS sequence"/>
</dbReference>
<dbReference type="RefSeq" id="WP_270122205.1">
    <property type="nucleotide sequence ID" value="NZ_BAAAOM010000008.1"/>
</dbReference>
<dbReference type="InterPro" id="IPR011704">
    <property type="entry name" value="ATPase_dyneun-rel_AAA"/>
</dbReference>
<proteinExistence type="predicted"/>
<dbReference type="CDD" id="cd00009">
    <property type="entry name" value="AAA"/>
    <property type="match status" value="1"/>
</dbReference>
<organism evidence="3 5">
    <name type="scientific">Glycomyces lechevalierae</name>
    <dbReference type="NCBI Taxonomy" id="256034"/>
    <lineage>
        <taxon>Bacteria</taxon>
        <taxon>Bacillati</taxon>
        <taxon>Actinomycetota</taxon>
        <taxon>Actinomycetes</taxon>
        <taxon>Glycomycetales</taxon>
        <taxon>Glycomycetaceae</taxon>
        <taxon>Glycomyces</taxon>
    </lineage>
</organism>
<dbReference type="SUPFAM" id="SSF52540">
    <property type="entry name" value="P-loop containing nucleoside triphosphate hydrolases"/>
    <property type="match status" value="1"/>
</dbReference>
<dbReference type="Pfam" id="PF07728">
    <property type="entry name" value="AAA_5"/>
    <property type="match status" value="1"/>
</dbReference>
<reference evidence="4 6" key="2">
    <citation type="submission" date="2023-07" db="EMBL/GenBank/DDBJ databases">
        <title>Sequencing the genomes of 1000 actinobacteria strains.</title>
        <authorList>
            <person name="Klenk H.-P."/>
        </authorList>
    </citation>
    <scope>NUCLEOTIDE SEQUENCE [LARGE SCALE GENOMIC DNA]</scope>
    <source>
        <strain evidence="4 6">DSM 44724</strain>
    </source>
</reference>
<dbReference type="Proteomes" id="UP001145799">
    <property type="component" value="Unassembled WGS sequence"/>
</dbReference>
<accession>A0A9X3SVA9</accession>
<evidence type="ECO:0000313" key="6">
    <source>
        <dbReference type="Proteomes" id="UP001183604"/>
    </source>
</evidence>
<dbReference type="EMBL" id="JAVDYD010000001">
    <property type="protein sequence ID" value="MDR7339859.1"/>
    <property type="molecule type" value="Genomic_DNA"/>
</dbReference>
<evidence type="ECO:0000256" key="1">
    <source>
        <dbReference type="SAM" id="Coils"/>
    </source>
</evidence>
<dbReference type="InterPro" id="IPR003593">
    <property type="entry name" value="AAA+_ATPase"/>
</dbReference>
<dbReference type="GO" id="GO:0005524">
    <property type="term" value="F:ATP binding"/>
    <property type="evidence" value="ECO:0007669"/>
    <property type="project" value="InterPro"/>
</dbReference>
<dbReference type="InterPro" id="IPR027417">
    <property type="entry name" value="P-loop_NTPase"/>
</dbReference>
<dbReference type="GO" id="GO:0051116">
    <property type="term" value="F:cobaltochelatase activity"/>
    <property type="evidence" value="ECO:0007669"/>
    <property type="project" value="UniProtKB-EC"/>
</dbReference>
<dbReference type="EMBL" id="JAPZVQ010000006">
    <property type="protein sequence ID" value="MDA1385739.1"/>
    <property type="molecule type" value="Genomic_DNA"/>
</dbReference>
<protein>
    <submittedName>
        <fullName evidence="3">AAA family ATPase</fullName>
    </submittedName>
    <submittedName>
        <fullName evidence="4">Cobaltochelatase CobS</fullName>
        <ecNumber evidence="4">6.6.1.2</ecNumber>
    </submittedName>
</protein>
<dbReference type="PANTHER" id="PTHR42759">
    <property type="entry name" value="MOXR FAMILY PROTEIN"/>
    <property type="match status" value="1"/>
</dbReference>
<keyword evidence="4" id="KW-0436">Ligase</keyword>
<dbReference type="AlphaFoldDB" id="A0A9X3SVA9"/>
<evidence type="ECO:0000259" key="2">
    <source>
        <dbReference type="SMART" id="SM00382"/>
    </source>
</evidence>
<dbReference type="EC" id="6.6.1.2" evidence="4"/>
<evidence type="ECO:0000313" key="3">
    <source>
        <dbReference type="EMBL" id="MDA1385739.1"/>
    </source>
</evidence>
<keyword evidence="6" id="KW-1185">Reference proteome</keyword>
<gene>
    <name evidence="4" type="ORF">J2S69_003578</name>
    <name evidence="3" type="ORF">O2L01_12155</name>
</gene>
<dbReference type="Gene3D" id="3.40.50.300">
    <property type="entry name" value="P-loop containing nucleotide triphosphate hydrolases"/>
    <property type="match status" value="1"/>
</dbReference>
<name>A0A9X3SVA9_9ACTN</name>
<dbReference type="PANTHER" id="PTHR42759:SF1">
    <property type="entry name" value="MAGNESIUM-CHELATASE SUBUNIT CHLD"/>
    <property type="match status" value="1"/>
</dbReference>
<comment type="caution">
    <text evidence="3">The sequence shown here is derived from an EMBL/GenBank/DDBJ whole genome shotgun (WGS) entry which is preliminary data.</text>
</comment>
<dbReference type="SMART" id="SM00382">
    <property type="entry name" value="AAA"/>
    <property type="match status" value="1"/>
</dbReference>
<dbReference type="InterPro" id="IPR050764">
    <property type="entry name" value="CbbQ/NirQ/NorQ/GpvN"/>
</dbReference>
<sequence length="392" mass="43165">MQEKTRNEVVRIAHEVARQELDSRDVELAGLAEQAAAKATRGLLSVPHRTIQRMVENETTAWTDEQERQIERAREAHELEIAHAREQHEALLERTRHDYFAEIEEARAEIVAKLAVLVRAEIETQLPGLLPEPVQVLLPEAPRPIDIQGAAHAVLPDLLLALRAHCHVLLVGPAGTGKSMLAKQAAEGLGLGFHALSLGPTTPMSKVFGYFDAHGNYHGTPFRRAFEEGGVMLLDELDNGHPGLLGELNQALALRVCAFADKMVSAHPDFHLVATANTFGSGGDQRYVGRQALDAATLDRFTMIEVPIDPKLERRLAHAHAPSKSNEVKRLLKEVQRLREAAERKHLPLIFSPRASIDGAKLLEAGATVEQAMAWRVLRGLSDSHRTALGVR</sequence>